<accession>A0A0N4ZDA9</accession>
<dbReference type="AntiFam" id="ANF00127">
    <property type="entry name" value="Shadow ORF (opposite eno)"/>
</dbReference>
<organism evidence="2 3">
    <name type="scientific">Parastrongyloides trichosuri</name>
    <name type="common">Possum-specific nematode worm</name>
    <dbReference type="NCBI Taxonomy" id="131310"/>
    <lineage>
        <taxon>Eukaryota</taxon>
        <taxon>Metazoa</taxon>
        <taxon>Ecdysozoa</taxon>
        <taxon>Nematoda</taxon>
        <taxon>Chromadorea</taxon>
        <taxon>Rhabditida</taxon>
        <taxon>Tylenchina</taxon>
        <taxon>Panagrolaimomorpha</taxon>
        <taxon>Strongyloidoidea</taxon>
        <taxon>Strongyloididae</taxon>
        <taxon>Parastrongyloides</taxon>
    </lineage>
</organism>
<protein>
    <submittedName>
        <fullName evidence="3">LigA</fullName>
    </submittedName>
</protein>
<evidence type="ECO:0000313" key="2">
    <source>
        <dbReference type="Proteomes" id="UP000038045"/>
    </source>
</evidence>
<evidence type="ECO:0000313" key="3">
    <source>
        <dbReference type="WBParaSite" id="PTRK_0000555500.1"/>
    </source>
</evidence>
<evidence type="ECO:0000256" key="1">
    <source>
        <dbReference type="SAM" id="MobiDB-lite"/>
    </source>
</evidence>
<name>A0A0N4ZDA9_PARTI</name>
<feature type="region of interest" description="Disordered" evidence="1">
    <location>
        <begin position="316"/>
        <end position="337"/>
    </location>
</feature>
<dbReference type="AlphaFoldDB" id="A0A0N4ZDA9"/>
<sequence>MRCFHGIQCFGQCADLVHFNQNGIGNAHLDTVAQTSRVGHEQIIADQLHLVADPVGQQLPAVPVVLGAAVLDRDDREALDQVGQVVDHALGVEGLALAGQLILAVLEELGRGDVQRQVEVLARQIAGRLARLGDEGQGFFGRGQIWCKTTFVTDVGVVTGSFQGLLQGVEDFRAHAQGFREALGAHRQDHEFLKINRVIRMCAAVDDVHHWHRQDMGVDAADIAVERQAGRNGAGLGHGQRHAQHGVGAQARLVLGAVQFDQGFVDAALVLGVHAGQGVEDLAVDGVDRLLDALAAIAALSPSRSSTASCAPVDAPLGTAARPKEPSSSVTSTSTVGLPRLSRISRPTMSMMSVMKDTL</sequence>
<keyword evidence="2" id="KW-1185">Reference proteome</keyword>
<feature type="compositionally biased region" description="Low complexity" evidence="1">
    <location>
        <begin position="327"/>
        <end position="336"/>
    </location>
</feature>
<proteinExistence type="predicted"/>
<dbReference type="WBParaSite" id="PTRK_0000555500.1">
    <property type="protein sequence ID" value="PTRK_0000555500.1"/>
    <property type="gene ID" value="PTRK_0000555500"/>
</dbReference>
<reference evidence="3" key="1">
    <citation type="submission" date="2017-02" db="UniProtKB">
        <authorList>
            <consortium name="WormBaseParasite"/>
        </authorList>
    </citation>
    <scope>IDENTIFICATION</scope>
</reference>
<dbReference type="Proteomes" id="UP000038045">
    <property type="component" value="Unplaced"/>
</dbReference>